<dbReference type="GO" id="GO:0004222">
    <property type="term" value="F:metalloendopeptidase activity"/>
    <property type="evidence" value="ECO:0007669"/>
    <property type="project" value="InterPro"/>
</dbReference>
<organism evidence="8 9">
    <name type="scientific">Candidatus Sneabacter namystus</name>
    <dbReference type="NCBI Taxonomy" id="2601646"/>
    <lineage>
        <taxon>Bacteria</taxon>
        <taxon>Pseudomonadati</taxon>
        <taxon>Pseudomonadota</taxon>
        <taxon>Alphaproteobacteria</taxon>
        <taxon>Rickettsiales</taxon>
        <taxon>Rickettsiaceae</taxon>
        <taxon>Rickettsieae</taxon>
        <taxon>Candidatus Sneabacter</taxon>
    </lineage>
</organism>
<evidence type="ECO:0000313" key="8">
    <source>
        <dbReference type="EMBL" id="QEK39453.1"/>
    </source>
</evidence>
<dbReference type="HAMAP" id="MF_00009">
    <property type="entry name" value="Endoribonucl_YbeY"/>
    <property type="match status" value="1"/>
</dbReference>
<feature type="binding site" evidence="7">
    <location>
        <position position="130"/>
    </location>
    <ligand>
        <name>Zn(2+)</name>
        <dbReference type="ChEBI" id="CHEBI:29105"/>
        <note>catalytic</note>
    </ligand>
</feature>
<dbReference type="AlphaFoldDB" id="A0A5C0UIW6"/>
<dbReference type="GO" id="GO:0006364">
    <property type="term" value="P:rRNA processing"/>
    <property type="evidence" value="ECO:0007669"/>
    <property type="project" value="UniProtKB-UniRule"/>
</dbReference>
<dbReference type="GO" id="GO:0004521">
    <property type="term" value="F:RNA endonuclease activity"/>
    <property type="evidence" value="ECO:0007669"/>
    <property type="project" value="UniProtKB-UniRule"/>
</dbReference>
<keyword evidence="7" id="KW-0698">rRNA processing</keyword>
<comment type="cofactor">
    <cofactor evidence="7">
        <name>Zn(2+)</name>
        <dbReference type="ChEBI" id="CHEBI:29105"/>
    </cofactor>
    <text evidence="7">Binds 1 zinc ion.</text>
</comment>
<evidence type="ECO:0000256" key="6">
    <source>
        <dbReference type="ARBA" id="ARBA00022833"/>
    </source>
</evidence>
<keyword evidence="7" id="KW-0963">Cytoplasm</keyword>
<accession>A0A5C0UIW6</accession>
<comment type="subcellular location">
    <subcellularLocation>
        <location evidence="7">Cytoplasm</location>
    </subcellularLocation>
</comment>
<dbReference type="Pfam" id="PF02130">
    <property type="entry name" value="YbeY"/>
    <property type="match status" value="1"/>
</dbReference>
<dbReference type="InterPro" id="IPR020549">
    <property type="entry name" value="YbeY_CS"/>
</dbReference>
<keyword evidence="7" id="KW-0690">Ribosome biogenesis</keyword>
<dbReference type="InterPro" id="IPR002036">
    <property type="entry name" value="YbeY"/>
</dbReference>
<evidence type="ECO:0000256" key="3">
    <source>
        <dbReference type="ARBA" id="ARBA00022723"/>
    </source>
</evidence>
<dbReference type="InterPro" id="IPR023091">
    <property type="entry name" value="MetalPrtase_cat_dom_sf_prd"/>
</dbReference>
<dbReference type="EMBL" id="CP043312">
    <property type="protein sequence ID" value="QEK39453.1"/>
    <property type="molecule type" value="Genomic_DNA"/>
</dbReference>
<evidence type="ECO:0000313" key="9">
    <source>
        <dbReference type="Proteomes" id="UP000323844"/>
    </source>
</evidence>
<proteinExistence type="inferred from homology"/>
<evidence type="ECO:0000256" key="2">
    <source>
        <dbReference type="ARBA" id="ARBA00022722"/>
    </source>
</evidence>
<keyword evidence="3 7" id="KW-0479">Metal-binding</keyword>
<evidence type="ECO:0000256" key="1">
    <source>
        <dbReference type="ARBA" id="ARBA00010875"/>
    </source>
</evidence>
<dbReference type="OrthoDB" id="9807740at2"/>
<gene>
    <name evidence="7 8" type="primary">ybeY</name>
    <name evidence="8" type="ORF">FZC37_00660</name>
</gene>
<keyword evidence="9" id="KW-1185">Reference proteome</keyword>
<dbReference type="Proteomes" id="UP000323844">
    <property type="component" value="Chromosome"/>
</dbReference>
<comment type="similarity">
    <text evidence="1 7">Belongs to the endoribonuclease YbeY family.</text>
</comment>
<dbReference type="SUPFAM" id="SSF55486">
    <property type="entry name" value="Metalloproteases ('zincins'), catalytic domain"/>
    <property type="match status" value="1"/>
</dbReference>
<dbReference type="Gene3D" id="3.40.390.30">
    <property type="entry name" value="Metalloproteases ('zincins'), catalytic domain"/>
    <property type="match status" value="1"/>
</dbReference>
<dbReference type="GO" id="GO:0005737">
    <property type="term" value="C:cytoplasm"/>
    <property type="evidence" value="ECO:0007669"/>
    <property type="project" value="UniProtKB-SubCell"/>
</dbReference>
<dbReference type="RefSeq" id="WP_148951814.1">
    <property type="nucleotide sequence ID" value="NZ_CP043312.1"/>
</dbReference>
<dbReference type="PROSITE" id="PS01306">
    <property type="entry name" value="UPF0054"/>
    <property type="match status" value="1"/>
</dbReference>
<keyword evidence="5 7" id="KW-0378">Hydrolase</keyword>
<sequence length="161" mass="18687">MVKLDIIVEEDAWKRHTNFSRKYLTNIANITQSALSTTQRINASMCVLLTHSEKMCHLNKEFLGKSYPTNVLAFPYGDIQHTSHRLQLLGDIALGYQIIYKEASEYSIPFVNHASHLLVHGLLHIMGYDHFNKTDAEKMFAKEDKIMQKLKIKQYQKNQFT</sequence>
<comment type="function">
    <text evidence="7">Single strand-specific metallo-endoribonuclease involved in late-stage 70S ribosome quality control and in maturation of the 3' terminus of the 16S rRNA.</text>
</comment>
<dbReference type="EC" id="3.1.-.-" evidence="7"/>
<protein>
    <recommendedName>
        <fullName evidence="7">Endoribonuclease YbeY</fullName>
        <ecNumber evidence="7">3.1.-.-</ecNumber>
    </recommendedName>
</protein>
<evidence type="ECO:0000256" key="5">
    <source>
        <dbReference type="ARBA" id="ARBA00022801"/>
    </source>
</evidence>
<reference evidence="8 9" key="1">
    <citation type="submission" date="2019-08" db="EMBL/GenBank/DDBJ databases">
        <title>Highly reduced genomes of protist endosymbionts show evolutionary convergence.</title>
        <authorList>
            <person name="George E."/>
            <person name="Husnik F."/>
            <person name="Tashyreva D."/>
            <person name="Prokopchuk G."/>
            <person name="Horak A."/>
            <person name="Kwong W.K."/>
            <person name="Lukes J."/>
            <person name="Keeling P.J."/>
        </authorList>
    </citation>
    <scope>NUCLEOTIDE SEQUENCE [LARGE SCALE GENOMIC DNA]</scope>
    <source>
        <strain evidence="8">1621</strain>
    </source>
</reference>
<name>A0A5C0UIW6_9RICK</name>
<feature type="binding site" evidence="7">
    <location>
        <position position="124"/>
    </location>
    <ligand>
        <name>Zn(2+)</name>
        <dbReference type="ChEBI" id="CHEBI:29105"/>
        <note>catalytic</note>
    </ligand>
</feature>
<keyword evidence="6 7" id="KW-0862">Zinc</keyword>
<feature type="binding site" evidence="7">
    <location>
        <position position="120"/>
    </location>
    <ligand>
        <name>Zn(2+)</name>
        <dbReference type="ChEBI" id="CHEBI:29105"/>
        <note>catalytic</note>
    </ligand>
</feature>
<dbReference type="GO" id="GO:0008270">
    <property type="term" value="F:zinc ion binding"/>
    <property type="evidence" value="ECO:0007669"/>
    <property type="project" value="UniProtKB-UniRule"/>
</dbReference>
<evidence type="ECO:0000256" key="7">
    <source>
        <dbReference type="HAMAP-Rule" id="MF_00009"/>
    </source>
</evidence>
<keyword evidence="4 7" id="KW-0255">Endonuclease</keyword>
<dbReference type="PANTHER" id="PTHR46986">
    <property type="entry name" value="ENDORIBONUCLEASE YBEY, CHLOROPLASTIC"/>
    <property type="match status" value="1"/>
</dbReference>
<evidence type="ECO:0000256" key="4">
    <source>
        <dbReference type="ARBA" id="ARBA00022759"/>
    </source>
</evidence>
<keyword evidence="2 7" id="KW-0540">Nuclease</keyword>
<dbReference type="NCBIfam" id="TIGR00043">
    <property type="entry name" value="rRNA maturation RNase YbeY"/>
    <property type="match status" value="1"/>
</dbReference>
<dbReference type="PANTHER" id="PTHR46986:SF1">
    <property type="entry name" value="ENDORIBONUCLEASE YBEY, CHLOROPLASTIC"/>
    <property type="match status" value="1"/>
</dbReference>
<dbReference type="KEGG" id="snay:FZC37_00660"/>